<organism evidence="3 4">
    <name type="scientific">Bosea thiooxidans</name>
    <dbReference type="NCBI Taxonomy" id="53254"/>
    <lineage>
        <taxon>Bacteria</taxon>
        <taxon>Pseudomonadati</taxon>
        <taxon>Pseudomonadota</taxon>
        <taxon>Alphaproteobacteria</taxon>
        <taxon>Hyphomicrobiales</taxon>
        <taxon>Boseaceae</taxon>
        <taxon>Bosea</taxon>
    </lineage>
</organism>
<dbReference type="EMBL" id="FUYX01000001">
    <property type="protein sequence ID" value="SKB40384.1"/>
    <property type="molecule type" value="Genomic_DNA"/>
</dbReference>
<proteinExistence type="predicted"/>
<dbReference type="Proteomes" id="UP000190130">
    <property type="component" value="Unassembled WGS sequence"/>
</dbReference>
<dbReference type="AlphaFoldDB" id="A0A1T5AZI8"/>
<evidence type="ECO:0000259" key="2">
    <source>
        <dbReference type="Pfam" id="PF14347"/>
    </source>
</evidence>
<accession>A0A1T5AZI8</accession>
<reference evidence="3 4" key="1">
    <citation type="submission" date="2017-02" db="EMBL/GenBank/DDBJ databases">
        <authorList>
            <person name="Peterson S.W."/>
        </authorList>
    </citation>
    <scope>NUCLEOTIDE SEQUENCE [LARGE SCALE GENOMIC DNA]</scope>
    <source>
        <strain evidence="3 4">DSM 9653</strain>
    </source>
</reference>
<feature type="domain" description="DUF4399" evidence="2">
    <location>
        <begin position="59"/>
        <end position="148"/>
    </location>
</feature>
<evidence type="ECO:0000256" key="1">
    <source>
        <dbReference type="SAM" id="SignalP"/>
    </source>
</evidence>
<dbReference type="InterPro" id="IPR025512">
    <property type="entry name" value="DUF4399"/>
</dbReference>
<name>A0A1T5AZI8_9HYPH</name>
<evidence type="ECO:0000313" key="3">
    <source>
        <dbReference type="EMBL" id="SKB40384.1"/>
    </source>
</evidence>
<feature type="domain" description="DUF4399" evidence="2">
    <location>
        <begin position="320"/>
        <end position="409"/>
    </location>
</feature>
<dbReference type="Pfam" id="PF14347">
    <property type="entry name" value="DUF4399"/>
    <property type="match status" value="3"/>
</dbReference>
<feature type="signal peptide" evidence="1">
    <location>
        <begin position="1"/>
        <end position="26"/>
    </location>
</feature>
<protein>
    <recommendedName>
        <fullName evidence="2">DUF4399 domain-containing protein</fullName>
    </recommendedName>
</protein>
<keyword evidence="1" id="KW-0732">Signal</keyword>
<dbReference type="RefSeq" id="WP_079591062.1">
    <property type="nucleotide sequence ID" value="NZ_FUYX01000001.1"/>
</dbReference>
<sequence>MLRLAPALLWFGLAAVVALPLATAPAQERARQRSPAPQAAKLSFVGLADKAQVPGKLTVRFAITGMDVAPAGQAKRNAGHHHLLIDTELPPLDRPIPSDFNHIHFGGGQTEAEIALSPGRHTLQLLFADHDHVPHDPPVMSERITVEVATEAPEKPRSTAAPGARVFFVDLADGATIPARSRIRFGSEGITLTPAGTASPNGGHHHLLVDTELPALDREIPSDFNHLHFGRGQTEVELSLAPGEHTLQLLMGDHEHVPHDPPVMSDRIRVRVVADGSVASATPPQATTGGGRARTTSPNDAALYFIYPKDGETIFPTSTIRFGLRNMGVAPAGVAKPNTGHHHLLVDAEPPAFDRPIPADLNHIHLGGGQTEYRLTLPPGRHTLQLLLGDENHVPHDPPVASERITVTVMPGGPRAARRR</sequence>
<feature type="domain" description="DUF4399" evidence="2">
    <location>
        <begin position="183"/>
        <end position="272"/>
    </location>
</feature>
<gene>
    <name evidence="3" type="ORF">SAMN05660750_00604</name>
</gene>
<feature type="chain" id="PRO_5012527098" description="DUF4399 domain-containing protein" evidence="1">
    <location>
        <begin position="27"/>
        <end position="420"/>
    </location>
</feature>
<evidence type="ECO:0000313" key="4">
    <source>
        <dbReference type="Proteomes" id="UP000190130"/>
    </source>
</evidence>